<keyword evidence="5" id="KW-1185">Reference proteome</keyword>
<dbReference type="PANTHER" id="PTHR22911">
    <property type="entry name" value="ACYL-MALONYL CONDENSING ENZYME-RELATED"/>
    <property type="match status" value="1"/>
</dbReference>
<dbReference type="InterPro" id="IPR000620">
    <property type="entry name" value="EamA_dom"/>
</dbReference>
<feature type="transmembrane region" description="Helical" evidence="1">
    <location>
        <begin position="97"/>
        <end position="115"/>
    </location>
</feature>
<keyword evidence="1" id="KW-0812">Transmembrane</keyword>
<feature type="transmembrane region" description="Helical" evidence="1">
    <location>
        <begin position="272"/>
        <end position="291"/>
    </location>
</feature>
<dbReference type="EMBL" id="RAQU01000168">
    <property type="protein sequence ID" value="RKK02269.1"/>
    <property type="molecule type" value="Genomic_DNA"/>
</dbReference>
<dbReference type="InParanoid" id="A0A3A9JTF4"/>
<dbReference type="InterPro" id="IPR037185">
    <property type="entry name" value="EmrE-like"/>
</dbReference>
<dbReference type="AlphaFoldDB" id="A0A3A9JTF4"/>
<evidence type="ECO:0000313" key="6">
    <source>
        <dbReference type="Proteomes" id="UP000278036"/>
    </source>
</evidence>
<dbReference type="Pfam" id="PF00892">
    <property type="entry name" value="EamA"/>
    <property type="match status" value="2"/>
</dbReference>
<proteinExistence type="predicted"/>
<evidence type="ECO:0000259" key="2">
    <source>
        <dbReference type="Pfam" id="PF00892"/>
    </source>
</evidence>
<dbReference type="OrthoDB" id="9812899at2"/>
<dbReference type="Gene3D" id="1.10.3730.20">
    <property type="match status" value="1"/>
</dbReference>
<evidence type="ECO:0000313" key="4">
    <source>
        <dbReference type="EMBL" id="RMI26746.1"/>
    </source>
</evidence>
<dbReference type="PANTHER" id="PTHR22911:SF103">
    <property type="entry name" value="BLR2811 PROTEIN"/>
    <property type="match status" value="1"/>
</dbReference>
<feature type="transmembrane region" description="Helical" evidence="1">
    <location>
        <begin position="148"/>
        <end position="169"/>
    </location>
</feature>
<dbReference type="SUPFAM" id="SSF103481">
    <property type="entry name" value="Multidrug resistance efflux transporter EmrE"/>
    <property type="match status" value="2"/>
</dbReference>
<feature type="transmembrane region" description="Helical" evidence="1">
    <location>
        <begin position="124"/>
        <end position="142"/>
    </location>
</feature>
<reference evidence="3 6" key="1">
    <citation type="submission" date="2018-09" db="EMBL/GenBank/DDBJ databases">
        <title>Roseomonas sp. nov., isolated from feces of Tibetan antelopes in the Qinghai-Tibet plateau, China.</title>
        <authorList>
            <person name="Tian Z."/>
        </authorList>
    </citation>
    <scope>NUCLEOTIDE SEQUENCE [LARGE SCALE GENOMIC DNA]</scope>
    <source>
        <strain evidence="4 5">Z23</strain>
        <strain evidence="3 6">Z24</strain>
    </source>
</reference>
<organism evidence="3 6">
    <name type="scientific">Teichococcus wenyumeiae</name>
    <dbReference type="NCBI Taxonomy" id="2478470"/>
    <lineage>
        <taxon>Bacteria</taxon>
        <taxon>Pseudomonadati</taxon>
        <taxon>Pseudomonadota</taxon>
        <taxon>Alphaproteobacteria</taxon>
        <taxon>Acetobacterales</taxon>
        <taxon>Roseomonadaceae</taxon>
        <taxon>Roseomonas</taxon>
    </lineage>
</organism>
<dbReference type="Proteomes" id="UP000278036">
    <property type="component" value="Unassembled WGS sequence"/>
</dbReference>
<dbReference type="GO" id="GO:0016020">
    <property type="term" value="C:membrane"/>
    <property type="evidence" value="ECO:0007669"/>
    <property type="project" value="InterPro"/>
</dbReference>
<comment type="caution">
    <text evidence="3">The sequence shown here is derived from an EMBL/GenBank/DDBJ whole genome shotgun (WGS) entry which is preliminary data.</text>
</comment>
<feature type="transmembrane region" description="Helical" evidence="1">
    <location>
        <begin position="74"/>
        <end position="91"/>
    </location>
</feature>
<feature type="transmembrane region" description="Helical" evidence="1">
    <location>
        <begin position="181"/>
        <end position="202"/>
    </location>
</feature>
<keyword evidence="1" id="KW-1133">Transmembrane helix</keyword>
<name>A0A3A9JTF4_9PROT</name>
<accession>A0A3A9JTF4</accession>
<feature type="domain" description="EamA" evidence="2">
    <location>
        <begin position="151"/>
        <end position="287"/>
    </location>
</feature>
<feature type="domain" description="EamA" evidence="2">
    <location>
        <begin position="6"/>
        <end position="138"/>
    </location>
</feature>
<feature type="transmembrane region" description="Helical" evidence="1">
    <location>
        <begin position="42"/>
        <end position="62"/>
    </location>
</feature>
<sequence>MPATFTGIALTLVALVFFVTMDTTGKLLVAHYPVGQVVFVRFVFHVLFVALAIRVLTGSLPWRSRAPWLQMLRSLCLLAGSLFFVGALAYIPLADATAVGFASPLLTVILAAVWLRESVDWRRWLGVGIGLLGVLVTLRPPFLTGGAAPHWAIMLPLCNAALFSVYQILTRRLAVIDDPRTTILHTGVAGALLLALAQPFIWQWPGTAGPIPAGWVWLGLISLGALGAAGHGLLVLAFTRLPASLLAPVMYSQLLWALIASAVVFGQKPDGITLSGAAIIAGGGLLVAWPVRRKGGRTA</sequence>
<evidence type="ECO:0000313" key="5">
    <source>
        <dbReference type="Proteomes" id="UP000274097"/>
    </source>
</evidence>
<keyword evidence="1" id="KW-0472">Membrane</keyword>
<feature type="transmembrane region" description="Helical" evidence="1">
    <location>
        <begin position="214"/>
        <end position="238"/>
    </location>
</feature>
<gene>
    <name evidence="3" type="ORF">D6Z83_20650</name>
    <name evidence="4" type="ORF">EBE87_05330</name>
</gene>
<dbReference type="EMBL" id="RFLX01000002">
    <property type="protein sequence ID" value="RMI26746.1"/>
    <property type="molecule type" value="Genomic_DNA"/>
</dbReference>
<protein>
    <submittedName>
        <fullName evidence="3">DMT family transporter</fullName>
    </submittedName>
</protein>
<dbReference type="Proteomes" id="UP000274097">
    <property type="component" value="Unassembled WGS sequence"/>
</dbReference>
<evidence type="ECO:0000313" key="3">
    <source>
        <dbReference type="EMBL" id="RKK02269.1"/>
    </source>
</evidence>
<feature type="transmembrane region" description="Helical" evidence="1">
    <location>
        <begin position="245"/>
        <end position="266"/>
    </location>
</feature>
<evidence type="ECO:0000256" key="1">
    <source>
        <dbReference type="SAM" id="Phobius"/>
    </source>
</evidence>